<gene>
    <name evidence="1" type="ORF">AXG93_2550s1140</name>
</gene>
<evidence type="ECO:0000313" key="1">
    <source>
        <dbReference type="EMBL" id="OAE21777.1"/>
    </source>
</evidence>
<dbReference type="InterPro" id="IPR019129">
    <property type="entry name" value="Folate-sensitive_fs_Fra10Ac1"/>
</dbReference>
<accession>A0A176VME8</accession>
<evidence type="ECO:0000313" key="2">
    <source>
        <dbReference type="Proteomes" id="UP000077202"/>
    </source>
</evidence>
<proteinExistence type="predicted"/>
<organism evidence="1 2">
    <name type="scientific">Marchantia polymorpha subsp. ruderalis</name>
    <dbReference type="NCBI Taxonomy" id="1480154"/>
    <lineage>
        <taxon>Eukaryota</taxon>
        <taxon>Viridiplantae</taxon>
        <taxon>Streptophyta</taxon>
        <taxon>Embryophyta</taxon>
        <taxon>Marchantiophyta</taxon>
        <taxon>Marchantiopsida</taxon>
        <taxon>Marchantiidae</taxon>
        <taxon>Marchantiales</taxon>
        <taxon>Marchantiaceae</taxon>
        <taxon>Marchantia</taxon>
    </lineage>
</organism>
<dbReference type="AlphaFoldDB" id="A0A176VME8"/>
<name>A0A176VME8_MARPO</name>
<keyword evidence="2" id="KW-1185">Reference proteome</keyword>
<sequence>MSARNLSVVLCAFDWRGLGFHQLSSNDFMGFLPVGARVLHYGSYIKGLSAYDRHKKFMDDYVHLYPGSTSSVPSVPVKTDMDTLRETYRFIRTDEDDAERTWEQRLAKRYYDKLFKEYPHQHVNFP</sequence>
<dbReference type="Pfam" id="PF09725">
    <property type="entry name" value="Fra10Ac1"/>
    <property type="match status" value="1"/>
</dbReference>
<comment type="caution">
    <text evidence="1">The sequence shown here is derived from an EMBL/GenBank/DDBJ whole genome shotgun (WGS) entry which is preliminary data.</text>
</comment>
<dbReference type="EMBL" id="LVLJ01003342">
    <property type="protein sequence ID" value="OAE21777.1"/>
    <property type="molecule type" value="Genomic_DNA"/>
</dbReference>
<protein>
    <submittedName>
        <fullName evidence="1">Uncharacterized protein</fullName>
    </submittedName>
</protein>
<dbReference type="Proteomes" id="UP000077202">
    <property type="component" value="Unassembled WGS sequence"/>
</dbReference>
<reference evidence="1" key="1">
    <citation type="submission" date="2016-03" db="EMBL/GenBank/DDBJ databases">
        <title>Mechanisms controlling the formation of the plant cell surface in tip-growing cells are functionally conserved among land plants.</title>
        <authorList>
            <person name="Honkanen S."/>
            <person name="Jones V.A."/>
            <person name="Morieri G."/>
            <person name="Champion C."/>
            <person name="Hetherington A.J."/>
            <person name="Kelly S."/>
            <person name="Saint-Marcoux D."/>
            <person name="Proust H."/>
            <person name="Prescott H."/>
            <person name="Dolan L."/>
        </authorList>
    </citation>
    <scope>NUCLEOTIDE SEQUENCE [LARGE SCALE GENOMIC DNA]</scope>
    <source>
        <tissue evidence="1">Whole gametophyte</tissue>
    </source>
</reference>